<dbReference type="Proteomes" id="UP000001554">
    <property type="component" value="Chromosome 8"/>
</dbReference>
<evidence type="ECO:0000313" key="12">
    <source>
        <dbReference type="RefSeq" id="XP_035684430.1"/>
    </source>
</evidence>
<feature type="transmembrane region" description="Helical" evidence="8">
    <location>
        <begin position="411"/>
        <end position="433"/>
    </location>
</feature>
<dbReference type="FunFam" id="2.60.120.260:FF:000456">
    <property type="entry name" value="Uncharacterized protein"/>
    <property type="match status" value="1"/>
</dbReference>
<dbReference type="InterPro" id="IPR013761">
    <property type="entry name" value="SAM/pointed_sf"/>
</dbReference>
<keyword evidence="5 8" id="KW-1133">Transmembrane helix</keyword>
<dbReference type="GO" id="GO:0004100">
    <property type="term" value="F:chitin synthase activity"/>
    <property type="evidence" value="ECO:0000318"/>
    <property type="project" value="GO_Central"/>
</dbReference>
<dbReference type="OrthoDB" id="370884at2759"/>
<feature type="transmembrane region" description="Helical" evidence="8">
    <location>
        <begin position="198"/>
        <end position="221"/>
    </location>
</feature>
<feature type="domain" description="F5/8 type C" evidence="9">
    <location>
        <begin position="654"/>
        <end position="819"/>
    </location>
</feature>
<dbReference type="EC" id="2.4.1.16" evidence="2"/>
<dbReference type="PANTHER" id="PTHR22914:SF41">
    <property type="entry name" value="CHITIN SYNTHASE 7"/>
    <property type="match status" value="1"/>
</dbReference>
<dbReference type="SUPFAM" id="SSF53448">
    <property type="entry name" value="Nucleotide-diphospho-sugar transferases"/>
    <property type="match status" value="1"/>
</dbReference>
<evidence type="ECO:0000256" key="3">
    <source>
        <dbReference type="ARBA" id="ARBA00022676"/>
    </source>
</evidence>
<dbReference type="KEGG" id="bfo:118421304"/>
<feature type="region of interest" description="Disordered" evidence="7">
    <location>
        <begin position="289"/>
        <end position="323"/>
    </location>
</feature>
<accession>A0A9J7LMF5</accession>
<feature type="compositionally biased region" description="Pro residues" evidence="7">
    <location>
        <begin position="1225"/>
        <end position="1237"/>
    </location>
</feature>
<keyword evidence="11" id="KW-1185">Reference proteome</keyword>
<feature type="transmembrane region" description="Helical" evidence="8">
    <location>
        <begin position="1005"/>
        <end position="1029"/>
    </location>
</feature>
<feature type="region of interest" description="Disordered" evidence="7">
    <location>
        <begin position="1215"/>
        <end position="1255"/>
    </location>
</feature>
<dbReference type="InterPro" id="IPR029044">
    <property type="entry name" value="Nucleotide-diphossugar_trans"/>
</dbReference>
<dbReference type="SMART" id="SM00231">
    <property type="entry name" value="FA58C"/>
    <property type="match status" value="1"/>
</dbReference>
<reference evidence="11" key="2">
    <citation type="journal article" date="2020" name="Nat. Ecol. Evol.">
        <title>Deeply conserved synteny resolves early events in vertebrate evolution.</title>
        <authorList>
            <person name="Simakov O."/>
            <person name="Marletaz F."/>
            <person name="Yue J.X."/>
            <person name="O'Connell B."/>
            <person name="Jenkins J."/>
            <person name="Brandt A."/>
            <person name="Calef R."/>
            <person name="Tung C.H."/>
            <person name="Huang T.K."/>
            <person name="Schmutz J."/>
            <person name="Satoh N."/>
            <person name="Yu J.K."/>
            <person name="Putnam N.H."/>
            <person name="Green R.E."/>
            <person name="Rokhsar D.S."/>
        </authorList>
    </citation>
    <scope>NUCLEOTIDE SEQUENCE [LARGE SCALE GENOMIC DNA]</scope>
    <source>
        <strain evidence="11">S238N-H82</strain>
    </source>
</reference>
<dbReference type="FunFam" id="1.10.150.50:FF:000132">
    <property type="entry name" value="Uncharacterized protein"/>
    <property type="match status" value="1"/>
</dbReference>
<feature type="transmembrane region" description="Helical" evidence="8">
    <location>
        <begin position="1035"/>
        <end position="1060"/>
    </location>
</feature>
<dbReference type="Gene3D" id="2.60.120.260">
    <property type="entry name" value="Galactose-binding domain-like"/>
    <property type="match status" value="1"/>
</dbReference>
<dbReference type="PROSITE" id="PS50105">
    <property type="entry name" value="SAM_DOMAIN"/>
    <property type="match status" value="1"/>
</dbReference>
<feature type="transmembrane region" description="Helical" evidence="8">
    <location>
        <begin position="1518"/>
        <end position="1537"/>
    </location>
</feature>
<evidence type="ECO:0000256" key="7">
    <source>
        <dbReference type="SAM" id="MobiDB-lite"/>
    </source>
</evidence>
<dbReference type="Pfam" id="PF00536">
    <property type="entry name" value="SAM_1"/>
    <property type="match status" value="1"/>
</dbReference>
<feature type="region of interest" description="Disordered" evidence="7">
    <location>
        <begin position="1"/>
        <end position="20"/>
    </location>
</feature>
<dbReference type="SUPFAM" id="SSF49785">
    <property type="entry name" value="Galactose-binding domain-like"/>
    <property type="match status" value="1"/>
</dbReference>
<feature type="region of interest" description="Disordered" evidence="7">
    <location>
        <begin position="1268"/>
        <end position="1307"/>
    </location>
</feature>
<dbReference type="InterPro" id="IPR008979">
    <property type="entry name" value="Galactose-bd-like_sf"/>
</dbReference>
<comment type="subcellular location">
    <subcellularLocation>
        <location evidence="1">Membrane</location>
        <topology evidence="1">Multi-pass membrane protein</topology>
    </subcellularLocation>
</comment>
<dbReference type="OMA" id="CLIHGIW"/>
<dbReference type="GeneID" id="118421304"/>
<evidence type="ECO:0000256" key="8">
    <source>
        <dbReference type="SAM" id="Phobius"/>
    </source>
</evidence>
<dbReference type="CDD" id="cd00057">
    <property type="entry name" value="FA58C"/>
    <property type="match status" value="1"/>
</dbReference>
<dbReference type="GO" id="GO:0006031">
    <property type="term" value="P:chitin biosynthetic process"/>
    <property type="evidence" value="ECO:0000318"/>
    <property type="project" value="GO_Central"/>
</dbReference>
<feature type="transmembrane region" description="Helical" evidence="8">
    <location>
        <begin position="1549"/>
        <end position="1571"/>
    </location>
</feature>
<keyword evidence="6 8" id="KW-0472">Membrane</keyword>
<feature type="transmembrane region" description="Helical" evidence="8">
    <location>
        <begin position="130"/>
        <end position="152"/>
    </location>
</feature>
<dbReference type="PANTHER" id="PTHR22914">
    <property type="entry name" value="CHITIN SYNTHASE"/>
    <property type="match status" value="1"/>
</dbReference>
<keyword evidence="4 8" id="KW-0812">Transmembrane</keyword>
<evidence type="ECO:0000256" key="1">
    <source>
        <dbReference type="ARBA" id="ARBA00004141"/>
    </source>
</evidence>
<evidence type="ECO:0000256" key="6">
    <source>
        <dbReference type="ARBA" id="ARBA00023136"/>
    </source>
</evidence>
<feature type="transmembrane region" description="Helical" evidence="8">
    <location>
        <begin position="377"/>
        <end position="404"/>
    </location>
</feature>
<reference evidence="12" key="3">
    <citation type="submission" date="2025-08" db="UniProtKB">
        <authorList>
            <consortium name="RefSeq"/>
        </authorList>
    </citation>
    <scope>IDENTIFICATION</scope>
</reference>
<feature type="transmembrane region" description="Helical" evidence="8">
    <location>
        <begin position="233"/>
        <end position="256"/>
    </location>
</feature>
<dbReference type="InterPro" id="IPR000421">
    <property type="entry name" value="FA58C"/>
</dbReference>
<organism evidence="11 12">
    <name type="scientific">Branchiostoma floridae</name>
    <name type="common">Florida lancelet</name>
    <name type="synonym">Amphioxus</name>
    <dbReference type="NCBI Taxonomy" id="7739"/>
    <lineage>
        <taxon>Eukaryota</taxon>
        <taxon>Metazoa</taxon>
        <taxon>Chordata</taxon>
        <taxon>Cephalochordata</taxon>
        <taxon>Leptocardii</taxon>
        <taxon>Amphioxiformes</taxon>
        <taxon>Branchiostomatidae</taxon>
        <taxon>Branchiostoma</taxon>
    </lineage>
</organism>
<feature type="compositionally biased region" description="Acidic residues" evidence="7">
    <location>
        <begin position="304"/>
        <end position="314"/>
    </location>
</feature>
<dbReference type="InterPro" id="IPR001660">
    <property type="entry name" value="SAM"/>
</dbReference>
<evidence type="ECO:0000256" key="5">
    <source>
        <dbReference type="ARBA" id="ARBA00022989"/>
    </source>
</evidence>
<feature type="compositionally biased region" description="Basic and acidic residues" evidence="7">
    <location>
        <begin position="289"/>
        <end position="303"/>
    </location>
</feature>
<evidence type="ECO:0000259" key="9">
    <source>
        <dbReference type="PROSITE" id="PS50022"/>
    </source>
</evidence>
<dbReference type="GO" id="GO:0016020">
    <property type="term" value="C:membrane"/>
    <property type="evidence" value="ECO:0007669"/>
    <property type="project" value="UniProtKB-SubCell"/>
</dbReference>
<evidence type="ECO:0000313" key="11">
    <source>
        <dbReference type="Proteomes" id="UP000001554"/>
    </source>
</evidence>
<dbReference type="InterPro" id="IPR004835">
    <property type="entry name" value="Chitin_synth"/>
</dbReference>
<feature type="transmembrane region" description="Helical" evidence="8">
    <location>
        <begin position="1072"/>
        <end position="1093"/>
    </location>
</feature>
<feature type="transmembrane region" description="Helical" evidence="8">
    <location>
        <begin position="48"/>
        <end position="67"/>
    </location>
</feature>
<dbReference type="RefSeq" id="XP_035684430.1">
    <property type="nucleotide sequence ID" value="XM_035828537.1"/>
</dbReference>
<keyword evidence="3" id="KW-0808">Transferase</keyword>
<reference evidence="12" key="1">
    <citation type="journal article" date="2016" name="Genome Biol. Evol.">
        <title>Conserved non-coding elements in the most distant genera of cephalochordates: the Goldilocks principle.</title>
        <authorList>
            <person name="Yue J.X."/>
            <person name="Kozmikova I."/>
            <person name="Ono H."/>
            <person name="Nossa C.W."/>
            <person name="Kozmik Z."/>
            <person name="Putnam N.H."/>
            <person name="Yu J.K."/>
            <person name="Holland L.Z."/>
        </authorList>
    </citation>
    <scope>NUCLEOTIDE SEQUENCE</scope>
</reference>
<proteinExistence type="predicted"/>
<evidence type="ECO:0000256" key="2">
    <source>
        <dbReference type="ARBA" id="ARBA00012543"/>
    </source>
</evidence>
<keyword evidence="3" id="KW-0328">Glycosyltransferase</keyword>
<sequence length="1648" mass="186031">MASRLPPQDDVKTAPDLEDVDLTVEHKTKEKVSNDDDEPSMFLKVAKLLLAIFIGLVVLTCLTASKVSTISLAECLSDARFNRSRVQQPPPTSPAVTIPNNVTVVPVTLPTTSRPIRIFDRCDDEPPEPIVNMLLLVLMIPYGLTFLRCFWITGISVSFPWPSLLALGVGFVASAAEVFALCLMVIEALSTTRSALGILLMNSIYIVQIVFQLVFELYKFVRPKEDRPASWKWLLAFLASTILAIGSFGVIVYFTADMDQNSGWKVPLSVLLLSLAWAPVMQKLQTRRWDAEEVDEESRKDPNEADDDDDEEDEEKKFQRTRPDKDARWRSGMITSFLKLLLTPAVVTLYVYTFKIGNAEVMWSWTAWSQINMSHPAINSFLVNIFTSFGAYIFCLFACSICIYHVGFAVPLLLSTVFAYLFAFIVPVCEVFIPLEACIADTTSYSWGIPAAVCLFLAQLIAVWSFLARSPTNVLEKDSKIFWLPGYNNIFLEQWLILSRKTRYNNKKQFKERTKIVKNACVYICSTMYHESEEEMEQLLLSLRGIANDLQDEAKRHFEAHVFFDGGCKQGQPSRWALQLLSLVDKTMRTSSKENVFSEGKCEKWDTPYGLQLSWRVGTRKMPFNIHLKDNSRVRAKKRWSQVMYMSYILDYLSTYNPLGMTSGAIEDDDIKASSPKKGSLFMASTGPHRARLNSPYGWTASFDDSQPYIQVDLGETKMVTGVITQGKPGKDQWVRSYTIQYQGQDVGSISRLGTTSVKWDTYSEGVDGEPTVFTGNSDSDTCVKHYLKKPICTRYLKICPTPGDWHNACSMRLEILGYNPEDKLDNTYLLVTDADVKFNPDAAKALLDITARDPAVGAVCARTHPLGTGAVAWYQIFDYAIGHWLNKCANNVLGTVLCCPGCFSVYRAKAVKNTLPTYCTHVTKANEFLIKDMGEDRWLCTLMVENGWKLEYSAVSEDSTFCPETFDEFFKQRRRWLPSTVANLVLMIQKWQTMVKNNNNISRLFILYQLLLLFSTLIGPGTCCLLVSGGLNYAYGVSVTVSMVLLVLTSVAYAMICLYTSQNFQLQMAQVLTFVFAIVMAAVTVGTAREVVEGLSGPPPLPTDAPTPDPDTLVLPVPVSTIYFLTIIAIFIVTALLHPTEFFCLIHGIWYLFCLPSGYLLLTIYSICNLNDRSWGTREGKTVGSGKSWTEIWWSFVDAMRRCCNCGPTQEVEDQNVEEIQSEPPTPTQAKPPPTPIVEDPEEEGEEAADKPKRKKGFGAVAFSLGQLGRKGSGKGGPSARRVQKSGWFKPRTGQSMARRATRKQSAWRRSLLDTDKLSTAMWLPAEFKDRYLNSFLQHGYDDTTFIAGMSDGDLEFIGVTKIHRPALLREIDKLSEYQIDIKVPETVEEWLDMIGLEKYNDKFVYEGYDVTSLVNIEEQQIRENLGITKAAHVKRMLIALSKLRHPSELDERIDKVKKVVSKLTTQKMENVSQDHVRYRENRFWAKLRNKCIKQDYGVFSQNVGLKEQLEELRNSWLIILAVSNALWLTLILTLAQQANLQLLGTNPLGLVFLSVFGCIIVIQFLAMLVHRVWSLMHLLARVKYPWQRWEDDVTIPTPDPGADGQTKTADVKAKMMTINETAEEEVYDNPMVETDDQPVYDEPNTL</sequence>
<protein>
    <recommendedName>
        <fullName evidence="2">chitin synthase</fullName>
        <ecNumber evidence="2">2.4.1.16</ecNumber>
    </recommendedName>
</protein>
<feature type="transmembrane region" description="Helical" evidence="8">
    <location>
        <begin position="445"/>
        <end position="467"/>
    </location>
</feature>
<dbReference type="Gene3D" id="1.10.150.50">
    <property type="entry name" value="Transcription Factor, Ets-1"/>
    <property type="match status" value="2"/>
</dbReference>
<feature type="domain" description="SAM" evidence="10">
    <location>
        <begin position="1384"/>
        <end position="1448"/>
    </location>
</feature>
<dbReference type="SUPFAM" id="SSF47769">
    <property type="entry name" value="SAM/Pointed domain"/>
    <property type="match status" value="2"/>
</dbReference>
<gene>
    <name evidence="12" type="primary">LOC118421304</name>
</gene>
<dbReference type="PROSITE" id="PS50022">
    <property type="entry name" value="FA58C_3"/>
    <property type="match status" value="1"/>
</dbReference>
<dbReference type="PROSITE" id="PS01285">
    <property type="entry name" value="FA58C_1"/>
    <property type="match status" value="1"/>
</dbReference>
<feature type="transmembrane region" description="Helical" evidence="8">
    <location>
        <begin position="1150"/>
        <end position="1168"/>
    </location>
</feature>
<name>A0A9J7LMF5_BRAFL</name>
<dbReference type="Gene3D" id="3.90.550.10">
    <property type="entry name" value="Spore Coat Polysaccharide Biosynthesis Protein SpsA, Chain A"/>
    <property type="match status" value="1"/>
</dbReference>
<feature type="transmembrane region" description="Helical" evidence="8">
    <location>
        <begin position="1113"/>
        <end position="1138"/>
    </location>
</feature>
<evidence type="ECO:0000256" key="4">
    <source>
        <dbReference type="ARBA" id="ARBA00022692"/>
    </source>
</evidence>
<dbReference type="SMART" id="SM00454">
    <property type="entry name" value="SAM"/>
    <property type="match status" value="2"/>
</dbReference>
<feature type="transmembrane region" description="Helical" evidence="8">
    <location>
        <begin position="337"/>
        <end position="357"/>
    </location>
</feature>
<feature type="transmembrane region" description="Helical" evidence="8">
    <location>
        <begin position="164"/>
        <end position="186"/>
    </location>
</feature>
<evidence type="ECO:0000259" key="10">
    <source>
        <dbReference type="PROSITE" id="PS50105"/>
    </source>
</evidence>
<dbReference type="Pfam" id="PF03142">
    <property type="entry name" value="Chitin_synth_2"/>
    <property type="match status" value="1"/>
</dbReference>